<dbReference type="AlphaFoldDB" id="A0AA97PLS5"/>
<dbReference type="EMBL" id="JH793572">
    <property type="protein sequence ID" value="ELQ39307.1"/>
    <property type="molecule type" value="Genomic_DNA"/>
</dbReference>
<feature type="region of interest" description="Disordered" evidence="1">
    <location>
        <begin position="183"/>
        <end position="318"/>
    </location>
</feature>
<feature type="compositionally biased region" description="Polar residues" evidence="1">
    <location>
        <begin position="86"/>
        <end position="101"/>
    </location>
</feature>
<name>A0AA97PLS5_PYRO3</name>
<feature type="compositionally biased region" description="Gly residues" evidence="1">
    <location>
        <begin position="363"/>
        <end position="377"/>
    </location>
</feature>
<feature type="compositionally biased region" description="Polar residues" evidence="1">
    <location>
        <begin position="273"/>
        <end position="291"/>
    </location>
</feature>
<feature type="compositionally biased region" description="Pro residues" evidence="1">
    <location>
        <begin position="248"/>
        <end position="259"/>
    </location>
</feature>
<feature type="compositionally biased region" description="Polar residues" evidence="1">
    <location>
        <begin position="214"/>
        <end position="235"/>
    </location>
</feature>
<proteinExistence type="predicted"/>
<dbReference type="Proteomes" id="UP000011086">
    <property type="component" value="Unassembled WGS sequence"/>
</dbReference>
<feature type="region of interest" description="Disordered" evidence="1">
    <location>
        <begin position="344"/>
        <end position="528"/>
    </location>
</feature>
<sequence>MQSISTWPHARGPDGCSHKPTGPASMGSPSSSGLVNGNGTTNGHAPRGPSSSSHARSFVSTRGPPSASASVHHTAGLVFRGPLPRQYQQQQHSSALTSSASGLRRATPTSSSPFSLFFGAAATRSSSTLKAEVKPTPLDGGTAALRELNTSYPSNVYRHRLTKSAGAQSTTYSQPVIVRTYSGPIQRDYYRGSRSGSRPYTVRTPLPPPPPPQTNGSAVHTTANGNGHSESTGNRNGVVDGLWTSKPPNMPRHPPPPPPSKRRFPLALPWQWGGSSDEQGTTSQAGGSNSEPPKYPPPEAFTMKGIIQSQRAQRHNELDKSLDQIAELYARSRYSLANQYEVHVTPHGSGTDFVSGASAPGRRGTGGPPSSRGGGGNRRPHQLVGPTLQASWSGDEGDESSAVGGGIASSSSSAAVPPRPHRKRRSGVAAGKRKSAAYGTLETIMSSSRSNSSEEKEKQKKKSANELTEDVRGRAERSVGHRHTKSEPVKGRERDGAGSTGTAQTRYTAKGRKRAEQDAGASQRNRASTSFVHAIITADSPRNSASALVSEPALPQTTTYAVSDATAAHEGAVITGENQTDEASATGGSMGSHGWLPWRGPATSESQASRARDGLRDLLKGAYSVNSRPVKVKGPSREG</sequence>
<evidence type="ECO:0000313" key="2">
    <source>
        <dbReference type="EMBL" id="ELQ39307.1"/>
    </source>
</evidence>
<feature type="region of interest" description="Disordered" evidence="1">
    <location>
        <begin position="575"/>
        <end position="615"/>
    </location>
</feature>
<feature type="compositionally biased region" description="Basic residues" evidence="1">
    <location>
        <begin position="419"/>
        <end position="435"/>
    </location>
</feature>
<feature type="compositionally biased region" description="Basic and acidic residues" evidence="1">
    <location>
        <begin position="469"/>
        <end position="496"/>
    </location>
</feature>
<feature type="compositionally biased region" description="Polar residues" evidence="1">
    <location>
        <begin position="34"/>
        <end position="60"/>
    </location>
</feature>
<feature type="compositionally biased region" description="Polar residues" evidence="1">
    <location>
        <begin position="576"/>
        <end position="587"/>
    </location>
</feature>
<feature type="compositionally biased region" description="Low complexity" evidence="1">
    <location>
        <begin position="20"/>
        <end position="33"/>
    </location>
</feature>
<protein>
    <submittedName>
        <fullName evidence="2">Uncharacterized protein</fullName>
    </submittedName>
</protein>
<feature type="region of interest" description="Disordered" evidence="1">
    <location>
        <begin position="1"/>
        <end position="115"/>
    </location>
</feature>
<reference evidence="2" key="1">
    <citation type="journal article" date="2012" name="PLoS Genet.">
        <title>Comparative analysis of the genomes of two field isolates of the rice blast fungus Magnaporthe oryzae.</title>
        <authorList>
            <person name="Xue M."/>
            <person name="Yang J."/>
            <person name="Li Z."/>
            <person name="Hu S."/>
            <person name="Yao N."/>
            <person name="Dean R.A."/>
            <person name="Zhao W."/>
            <person name="Shen M."/>
            <person name="Zhang H."/>
            <person name="Li C."/>
            <person name="Liu L."/>
            <person name="Cao L."/>
            <person name="Xu X."/>
            <person name="Xing Y."/>
            <person name="Hsiang T."/>
            <person name="Zhang Z."/>
            <person name="Xu J.R."/>
            <person name="Peng Y.L."/>
        </authorList>
    </citation>
    <scope>NUCLEOTIDE SEQUENCE</scope>
    <source>
        <strain evidence="2">Y34</strain>
    </source>
</reference>
<gene>
    <name evidence="2" type="ORF">OOU_Y34scaffold00506g1</name>
</gene>
<accession>A0AA97PLS5</accession>
<evidence type="ECO:0000256" key="1">
    <source>
        <dbReference type="SAM" id="MobiDB-lite"/>
    </source>
</evidence>
<organism evidence="2">
    <name type="scientific">Pyricularia oryzae (strain Y34)</name>
    <name type="common">Rice blast fungus</name>
    <name type="synonym">Magnaporthe oryzae</name>
    <dbReference type="NCBI Taxonomy" id="1143189"/>
    <lineage>
        <taxon>Eukaryota</taxon>
        <taxon>Fungi</taxon>
        <taxon>Dikarya</taxon>
        <taxon>Ascomycota</taxon>
        <taxon>Pezizomycotina</taxon>
        <taxon>Sordariomycetes</taxon>
        <taxon>Sordariomycetidae</taxon>
        <taxon>Magnaporthales</taxon>
        <taxon>Pyriculariaceae</taxon>
        <taxon>Pyricularia</taxon>
    </lineage>
</organism>